<evidence type="ECO:0000313" key="2">
    <source>
        <dbReference type="EMBL" id="PSR31337.1"/>
    </source>
</evidence>
<proteinExistence type="predicted"/>
<organism evidence="2 3">
    <name type="scientific">Sulfobacillus benefaciens</name>
    <dbReference type="NCBI Taxonomy" id="453960"/>
    <lineage>
        <taxon>Bacteria</taxon>
        <taxon>Bacillati</taxon>
        <taxon>Bacillota</taxon>
        <taxon>Clostridia</taxon>
        <taxon>Eubacteriales</taxon>
        <taxon>Clostridiales Family XVII. Incertae Sedis</taxon>
        <taxon>Sulfobacillus</taxon>
    </lineage>
</organism>
<feature type="compositionally biased region" description="Low complexity" evidence="1">
    <location>
        <begin position="1"/>
        <end position="10"/>
    </location>
</feature>
<feature type="compositionally biased region" description="Basic and acidic residues" evidence="1">
    <location>
        <begin position="11"/>
        <end position="26"/>
    </location>
</feature>
<protein>
    <submittedName>
        <fullName evidence="2">Uncharacterized protein</fullName>
    </submittedName>
</protein>
<evidence type="ECO:0000313" key="3">
    <source>
        <dbReference type="Proteomes" id="UP000242699"/>
    </source>
</evidence>
<dbReference type="AlphaFoldDB" id="A0A2T2XA65"/>
<reference evidence="2 3" key="1">
    <citation type="journal article" date="2014" name="BMC Genomics">
        <title>Comparison of environmental and isolate Sulfobacillus genomes reveals diverse carbon, sulfur, nitrogen, and hydrogen metabolisms.</title>
        <authorList>
            <person name="Justice N.B."/>
            <person name="Norman A."/>
            <person name="Brown C.T."/>
            <person name="Singh A."/>
            <person name="Thomas B.C."/>
            <person name="Banfield J.F."/>
        </authorList>
    </citation>
    <scope>NUCLEOTIDE SEQUENCE [LARGE SCALE GENOMIC DNA]</scope>
    <source>
        <strain evidence="2">AMDSBA1</strain>
    </source>
</reference>
<feature type="region of interest" description="Disordered" evidence="1">
    <location>
        <begin position="1"/>
        <end position="45"/>
    </location>
</feature>
<name>A0A2T2XA65_9FIRM</name>
<sequence length="119" mass="13404">MRKTTAGADSRASRRRFDAFLPSHERKDKRKTGRAIRLAPRQPAKSPTISVLHMIINPRKKVARTTSMAIKERIIDDQHGIPLREADKPSGCRVTEGKEEAAVDSRILEKGLHRTLLEA</sequence>
<evidence type="ECO:0000256" key="1">
    <source>
        <dbReference type="SAM" id="MobiDB-lite"/>
    </source>
</evidence>
<gene>
    <name evidence="2" type="ORF">C7B43_02930</name>
</gene>
<dbReference type="Proteomes" id="UP000242699">
    <property type="component" value="Unassembled WGS sequence"/>
</dbReference>
<accession>A0A2T2XA65</accession>
<comment type="caution">
    <text evidence="2">The sequence shown here is derived from an EMBL/GenBank/DDBJ whole genome shotgun (WGS) entry which is preliminary data.</text>
</comment>
<dbReference type="EMBL" id="PXYT01000003">
    <property type="protein sequence ID" value="PSR31337.1"/>
    <property type="molecule type" value="Genomic_DNA"/>
</dbReference>